<protein>
    <submittedName>
        <fullName evidence="2">Uncharacterized protein</fullName>
    </submittedName>
</protein>
<accession>A0AC34FHV9</accession>
<evidence type="ECO:0000313" key="2">
    <source>
        <dbReference type="WBParaSite" id="ES5_v2.g16849.t1"/>
    </source>
</evidence>
<sequence>MALIFQFLWISFIFVQGFLAVAVLTLCKKKKATTPAPGSSVTPKLELDKPQDQTAEKPAPGGGGGGAVPVAAGGAAKSKTEKVAAEDTDLKSLPTNKNDPKPPANNNNEPAAAAPAAPAAPEEEVKPMSTIIQPGNDNKFISKGNGVFVDKDGNPISQLAQPPQKDDAPIG</sequence>
<dbReference type="Proteomes" id="UP000887579">
    <property type="component" value="Unplaced"/>
</dbReference>
<reference evidence="2" key="1">
    <citation type="submission" date="2022-11" db="UniProtKB">
        <authorList>
            <consortium name="WormBaseParasite"/>
        </authorList>
    </citation>
    <scope>IDENTIFICATION</scope>
</reference>
<organism evidence="1 2">
    <name type="scientific">Panagrolaimus sp. ES5</name>
    <dbReference type="NCBI Taxonomy" id="591445"/>
    <lineage>
        <taxon>Eukaryota</taxon>
        <taxon>Metazoa</taxon>
        <taxon>Ecdysozoa</taxon>
        <taxon>Nematoda</taxon>
        <taxon>Chromadorea</taxon>
        <taxon>Rhabditida</taxon>
        <taxon>Tylenchina</taxon>
        <taxon>Panagrolaimomorpha</taxon>
        <taxon>Panagrolaimoidea</taxon>
        <taxon>Panagrolaimidae</taxon>
        <taxon>Panagrolaimus</taxon>
    </lineage>
</organism>
<name>A0AC34FHV9_9BILA</name>
<proteinExistence type="predicted"/>
<evidence type="ECO:0000313" key="1">
    <source>
        <dbReference type="Proteomes" id="UP000887579"/>
    </source>
</evidence>
<dbReference type="WBParaSite" id="ES5_v2.g16849.t1">
    <property type="protein sequence ID" value="ES5_v2.g16849.t1"/>
    <property type="gene ID" value="ES5_v2.g16849"/>
</dbReference>